<feature type="transmembrane region" description="Helical" evidence="1">
    <location>
        <begin position="7"/>
        <end position="29"/>
    </location>
</feature>
<reference evidence="2" key="1">
    <citation type="journal article" date="2021" name="Front. Microbiol.">
        <title>Comprehensive Comparative Genomics and Phenotyping of Methylobacterium Species.</title>
        <authorList>
            <person name="Alessa O."/>
            <person name="Ogura Y."/>
            <person name="Fujitani Y."/>
            <person name="Takami H."/>
            <person name="Hayashi T."/>
            <person name="Sahin N."/>
            <person name="Tani A."/>
        </authorList>
    </citation>
    <scope>NUCLEOTIDE SEQUENCE</scope>
    <source>
        <strain evidence="2">KCTC 52305</strain>
    </source>
</reference>
<dbReference type="Proteomes" id="UP001055167">
    <property type="component" value="Unassembled WGS sequence"/>
</dbReference>
<gene>
    <name evidence="2" type="ORF">OPKNFCMD_2128</name>
</gene>
<evidence type="ECO:0000313" key="2">
    <source>
        <dbReference type="EMBL" id="GJD49398.1"/>
    </source>
</evidence>
<comment type="caution">
    <text evidence="2">The sequence shown here is derived from an EMBL/GenBank/DDBJ whole genome shotgun (WGS) entry which is preliminary data.</text>
</comment>
<evidence type="ECO:0000313" key="3">
    <source>
        <dbReference type="Proteomes" id="UP001055167"/>
    </source>
</evidence>
<accession>A0ABQ4QVT8</accession>
<reference evidence="2" key="2">
    <citation type="submission" date="2021-08" db="EMBL/GenBank/DDBJ databases">
        <authorList>
            <person name="Tani A."/>
            <person name="Ola A."/>
            <person name="Ogura Y."/>
            <person name="Katsura K."/>
            <person name="Hayashi T."/>
        </authorList>
    </citation>
    <scope>NUCLEOTIDE SEQUENCE</scope>
    <source>
        <strain evidence="2">KCTC 52305</strain>
    </source>
</reference>
<evidence type="ECO:0000256" key="1">
    <source>
        <dbReference type="SAM" id="Phobius"/>
    </source>
</evidence>
<keyword evidence="1" id="KW-0812">Transmembrane</keyword>
<organism evidence="2 3">
    <name type="scientific">Methylobacterium crusticola</name>
    <dbReference type="NCBI Taxonomy" id="1697972"/>
    <lineage>
        <taxon>Bacteria</taxon>
        <taxon>Pseudomonadati</taxon>
        <taxon>Pseudomonadota</taxon>
        <taxon>Alphaproteobacteria</taxon>
        <taxon>Hyphomicrobiales</taxon>
        <taxon>Methylobacteriaceae</taxon>
        <taxon>Methylobacterium</taxon>
    </lineage>
</organism>
<dbReference type="RefSeq" id="WP_128561536.1">
    <property type="nucleotide sequence ID" value="NZ_BPQH01000006.1"/>
</dbReference>
<protein>
    <submittedName>
        <fullName evidence="2">Uncharacterized protein</fullName>
    </submittedName>
</protein>
<keyword evidence="1" id="KW-1133">Transmembrane helix</keyword>
<dbReference type="EMBL" id="BPQH01000006">
    <property type="protein sequence ID" value="GJD49398.1"/>
    <property type="molecule type" value="Genomic_DNA"/>
</dbReference>
<feature type="transmembrane region" description="Helical" evidence="1">
    <location>
        <begin position="35"/>
        <end position="57"/>
    </location>
</feature>
<keyword evidence="3" id="KW-1185">Reference proteome</keyword>
<name>A0ABQ4QVT8_9HYPH</name>
<proteinExistence type="predicted"/>
<sequence>MNDFVSLLVATLVFCIGYWASGLAVWLAIRFQIGPVHLAEGSLAQVALALALGLAAWRRAVQHRGARAA</sequence>
<keyword evidence="1" id="KW-0472">Membrane</keyword>